<keyword evidence="9" id="KW-1185">Reference proteome</keyword>
<dbReference type="InterPro" id="IPR036737">
    <property type="entry name" value="OmpA-like_sf"/>
</dbReference>
<dbReference type="SUPFAM" id="SSF48452">
    <property type="entry name" value="TPR-like"/>
    <property type="match status" value="1"/>
</dbReference>
<dbReference type="PANTHER" id="PTHR30329">
    <property type="entry name" value="STATOR ELEMENT OF FLAGELLAR MOTOR COMPLEX"/>
    <property type="match status" value="1"/>
</dbReference>
<reference evidence="7 9" key="1">
    <citation type="submission" date="2017-12" db="EMBL/GenBank/DDBJ databases">
        <title>Genomic Encyclopedia of Type Strains, Phase III (KMG-III): the genomes of soil and plant-associated and newly described type strains.</title>
        <authorList>
            <person name="Whitman W."/>
        </authorList>
    </citation>
    <scope>NUCLEOTIDE SEQUENCE [LARGE SCALE GENOMIC DNA]</scope>
    <source>
        <strain evidence="7 9">IP-10</strain>
    </source>
</reference>
<dbReference type="InterPro" id="IPR011990">
    <property type="entry name" value="TPR-like_helical_dom_sf"/>
</dbReference>
<dbReference type="Pfam" id="PF07676">
    <property type="entry name" value="PD40"/>
    <property type="match status" value="3"/>
</dbReference>
<evidence type="ECO:0000256" key="2">
    <source>
        <dbReference type="ARBA" id="ARBA00023136"/>
    </source>
</evidence>
<dbReference type="AlphaFoldDB" id="A0A497UY90"/>
<dbReference type="CDD" id="cd07185">
    <property type="entry name" value="OmpA_C-like"/>
    <property type="match status" value="1"/>
</dbReference>
<dbReference type="EMBL" id="RCCB01000010">
    <property type="protein sequence ID" value="RLJ35990.1"/>
    <property type="molecule type" value="Genomic_DNA"/>
</dbReference>
<protein>
    <submittedName>
        <fullName evidence="8">Outer membrane protein OmpA-like peptidoglycan-associated protein</fullName>
    </submittedName>
</protein>
<dbReference type="Pfam" id="PF13620">
    <property type="entry name" value="CarboxypepD_reg"/>
    <property type="match status" value="1"/>
</dbReference>
<proteinExistence type="predicted"/>
<dbReference type="Proteomes" id="UP000233767">
    <property type="component" value="Unassembled WGS sequence"/>
</dbReference>
<dbReference type="InterPro" id="IPR006664">
    <property type="entry name" value="OMP_bac"/>
</dbReference>
<organism evidence="8 10">
    <name type="scientific">Flavobacterium lindanitolerans</name>
    <dbReference type="NCBI Taxonomy" id="428988"/>
    <lineage>
        <taxon>Bacteria</taxon>
        <taxon>Pseudomonadati</taxon>
        <taxon>Bacteroidota</taxon>
        <taxon>Flavobacteriia</taxon>
        <taxon>Flavobacteriales</taxon>
        <taxon>Flavobacteriaceae</taxon>
        <taxon>Flavobacterium</taxon>
    </lineage>
</organism>
<dbReference type="Proteomes" id="UP000275027">
    <property type="component" value="Unassembled WGS sequence"/>
</dbReference>
<dbReference type="InterPro" id="IPR011659">
    <property type="entry name" value="WD40"/>
</dbReference>
<feature type="domain" description="OmpA-like" evidence="6">
    <location>
        <begin position="572"/>
        <end position="693"/>
    </location>
</feature>
<dbReference type="Gene3D" id="3.30.1330.60">
    <property type="entry name" value="OmpA-like domain"/>
    <property type="match status" value="1"/>
</dbReference>
<dbReference type="Gene3D" id="2.60.40.1120">
    <property type="entry name" value="Carboxypeptidase-like, regulatory domain"/>
    <property type="match status" value="1"/>
</dbReference>
<dbReference type="Gene3D" id="1.25.40.10">
    <property type="entry name" value="Tetratricopeptide repeat domain"/>
    <property type="match status" value="1"/>
</dbReference>
<evidence type="ECO:0000256" key="5">
    <source>
        <dbReference type="SAM" id="MobiDB-lite"/>
    </source>
</evidence>
<name>A0A497UY90_9FLAO</name>
<feature type="region of interest" description="Disordered" evidence="5">
    <location>
        <begin position="530"/>
        <end position="550"/>
    </location>
</feature>
<dbReference type="PROSITE" id="PS51123">
    <property type="entry name" value="OMPA_2"/>
    <property type="match status" value="1"/>
</dbReference>
<evidence type="ECO:0000313" key="7">
    <source>
        <dbReference type="EMBL" id="PKW28505.1"/>
    </source>
</evidence>
<evidence type="ECO:0000313" key="9">
    <source>
        <dbReference type="Proteomes" id="UP000233767"/>
    </source>
</evidence>
<accession>A0A497UY90</accession>
<dbReference type="SUPFAM" id="SSF49478">
    <property type="entry name" value="Cna protein B-type domain"/>
    <property type="match status" value="1"/>
</dbReference>
<evidence type="ECO:0000259" key="6">
    <source>
        <dbReference type="PROSITE" id="PS51123"/>
    </source>
</evidence>
<gene>
    <name evidence="7" type="ORF">B0G92_0125</name>
    <name evidence="8" type="ORF">CLV50_1379</name>
</gene>
<evidence type="ECO:0000313" key="10">
    <source>
        <dbReference type="Proteomes" id="UP000275027"/>
    </source>
</evidence>
<dbReference type="PRINTS" id="PR01021">
    <property type="entry name" value="OMPADOMAIN"/>
</dbReference>
<comment type="caution">
    <text evidence="8">The sequence shown here is derived from an EMBL/GenBank/DDBJ whole genome shotgun (WGS) entry which is preliminary data.</text>
</comment>
<dbReference type="GO" id="GO:0009279">
    <property type="term" value="C:cell outer membrane"/>
    <property type="evidence" value="ECO:0007669"/>
    <property type="project" value="UniProtKB-SubCell"/>
</dbReference>
<dbReference type="EMBL" id="PJND01000007">
    <property type="protein sequence ID" value="PKW28505.1"/>
    <property type="molecule type" value="Genomic_DNA"/>
</dbReference>
<feature type="compositionally biased region" description="Basic and acidic residues" evidence="5">
    <location>
        <begin position="536"/>
        <end position="550"/>
    </location>
</feature>
<dbReference type="Pfam" id="PF00691">
    <property type="entry name" value="OmpA"/>
    <property type="match status" value="1"/>
</dbReference>
<dbReference type="SUPFAM" id="SSF82171">
    <property type="entry name" value="DPP6 N-terminal domain-like"/>
    <property type="match status" value="1"/>
</dbReference>
<dbReference type="PANTHER" id="PTHR30329:SF21">
    <property type="entry name" value="LIPOPROTEIN YIAD-RELATED"/>
    <property type="match status" value="1"/>
</dbReference>
<keyword evidence="3" id="KW-0998">Cell outer membrane</keyword>
<dbReference type="InterPro" id="IPR011042">
    <property type="entry name" value="6-blade_b-propeller_TolB-like"/>
</dbReference>
<evidence type="ECO:0000256" key="1">
    <source>
        <dbReference type="ARBA" id="ARBA00004442"/>
    </source>
</evidence>
<evidence type="ECO:0000313" key="8">
    <source>
        <dbReference type="EMBL" id="RLJ35990.1"/>
    </source>
</evidence>
<dbReference type="Gene3D" id="2.120.10.30">
    <property type="entry name" value="TolB, C-terminal domain"/>
    <property type="match status" value="1"/>
</dbReference>
<evidence type="ECO:0000256" key="3">
    <source>
        <dbReference type="ARBA" id="ARBA00023237"/>
    </source>
</evidence>
<dbReference type="InterPro" id="IPR050330">
    <property type="entry name" value="Bact_OuterMem_StrucFunc"/>
</dbReference>
<dbReference type="InterPro" id="IPR006665">
    <property type="entry name" value="OmpA-like"/>
</dbReference>
<comment type="subcellular location">
    <subcellularLocation>
        <location evidence="1">Cell outer membrane</location>
    </subcellularLocation>
</comment>
<evidence type="ECO:0000256" key="4">
    <source>
        <dbReference type="PROSITE-ProRule" id="PRU00473"/>
    </source>
</evidence>
<keyword evidence="2 4" id="KW-0472">Membrane</keyword>
<sequence>MTNLQDFFKMRIMKKILYVLIVILNFHNGNAQDLKKANAYFERTFYSEAIPLYENIIKDNHSFEVVSNLANAYYYTNDLKNAERWYRFLLKNYSADFGDDYYFRYIHSLKAVGKQEEANALARGRIEYYAKTDEVAAFDKQLAVLENIAALGNRFEIKNLEINTKNSDFGAVKKGSDLIYASPGKSKVYKWNNENYLDLYVIPIENAKKGDSIAKDFSNSINTKMHESNAVFTKDGKKMYFTRNNFNNGKKGKDNKKVSHLQIFSAEFEDGEWKNIKSLPFNSDNYSTEHPALSPDEQTLYFASDMPGSIGSFDIYYVAVNEGKFSTPVNLGTNINTIHKEQFPFISKDGKLYFSSDGHLGFGSLDVFVSTGDNGEFSKPVNIGFPVNSEYDDFAFTIDSDTKEGYFSSNRIGGKGNDDIYQINETKPLIVEDCKQLISGVITDEITKLPLEGVLVVLQNSEKVEVQRKITAADGKFIFDAACASAYTVLASKQKYTDNSRSLKLSKERNKNNDASMALKSLETIKQEQETALQQKKKEEEAAKQKEKELAEADKKKRIEKLLADEKDVVRDKDRLLIKTEPIYFDYDLWYIRKESKPILNKVIALMKKYPDMVVEIGSHTDVRGNNKYNLDLSEKRAASTREYFIEQGIPNSRIFSRGYGETVQIVKCVPEESCTEEQHELNRRSEFVIKGI</sequence>
<dbReference type="SUPFAM" id="SSF103088">
    <property type="entry name" value="OmpA-like"/>
    <property type="match status" value="1"/>
</dbReference>
<reference evidence="8 10" key="2">
    <citation type="submission" date="2018-10" db="EMBL/GenBank/DDBJ databases">
        <title>Genomic Encyclopedia of Archaeal and Bacterial Type Strains, Phase II (KMG-II): from individual species to whole genera.</title>
        <authorList>
            <person name="Goeker M."/>
        </authorList>
    </citation>
    <scope>NUCLEOTIDE SEQUENCE [LARGE SCALE GENOMIC DNA]</scope>
    <source>
        <strain evidence="8 10">DSM 21886</strain>
    </source>
</reference>